<evidence type="ECO:0000313" key="5">
    <source>
        <dbReference type="EMBL" id="KAK8094719.1"/>
    </source>
</evidence>
<accession>A0ABR1XDH4</accession>
<feature type="compositionally biased region" description="Low complexity" evidence="4">
    <location>
        <begin position="398"/>
        <end position="415"/>
    </location>
</feature>
<reference evidence="5 6" key="1">
    <citation type="submission" date="2023-01" db="EMBL/GenBank/DDBJ databases">
        <title>Analysis of 21 Apiospora genomes using comparative genomics revels a genus with tremendous synthesis potential of carbohydrate active enzymes and secondary metabolites.</title>
        <authorList>
            <person name="Sorensen T."/>
        </authorList>
    </citation>
    <scope>NUCLEOTIDE SEQUENCE [LARGE SCALE GENOMIC DNA]</scope>
    <source>
        <strain evidence="5 6">CBS 114990</strain>
    </source>
</reference>
<comment type="caution">
    <text evidence="5">The sequence shown here is derived from an EMBL/GenBank/DDBJ whole genome shotgun (WGS) entry which is preliminary data.</text>
</comment>
<dbReference type="EMBL" id="JAQQWN010000002">
    <property type="protein sequence ID" value="KAK8094719.1"/>
    <property type="molecule type" value="Genomic_DNA"/>
</dbReference>
<dbReference type="Pfam" id="PF11816">
    <property type="entry name" value="DUF3337"/>
    <property type="match status" value="1"/>
</dbReference>
<dbReference type="SUPFAM" id="SSF50978">
    <property type="entry name" value="WD40 repeat-like"/>
    <property type="match status" value="1"/>
</dbReference>
<dbReference type="CDD" id="cd17041">
    <property type="entry name" value="Ubl_WDR48"/>
    <property type="match status" value="1"/>
</dbReference>
<name>A0ABR1XDH4_9PEZI</name>
<gene>
    <name evidence="5" type="ORF">PG997_001404</name>
</gene>
<protein>
    <submittedName>
        <fullName evidence="5">UBP9-binding protein</fullName>
    </submittedName>
</protein>
<feature type="repeat" description="WD" evidence="3">
    <location>
        <begin position="1"/>
        <end position="22"/>
    </location>
</feature>
<feature type="compositionally biased region" description="Basic and acidic residues" evidence="4">
    <location>
        <begin position="416"/>
        <end position="455"/>
    </location>
</feature>
<feature type="compositionally biased region" description="Polar residues" evidence="4">
    <location>
        <begin position="343"/>
        <end position="355"/>
    </location>
</feature>
<evidence type="ECO:0000256" key="1">
    <source>
        <dbReference type="ARBA" id="ARBA00022574"/>
    </source>
</evidence>
<evidence type="ECO:0000313" key="6">
    <source>
        <dbReference type="Proteomes" id="UP001433268"/>
    </source>
</evidence>
<dbReference type="Gene3D" id="2.130.10.10">
    <property type="entry name" value="YVTN repeat-like/Quinoprotein amine dehydrogenase"/>
    <property type="match status" value="1"/>
</dbReference>
<dbReference type="Proteomes" id="UP001433268">
    <property type="component" value="Unassembled WGS sequence"/>
</dbReference>
<dbReference type="InterPro" id="IPR051246">
    <property type="entry name" value="WDR48"/>
</dbReference>
<keyword evidence="2" id="KW-0677">Repeat</keyword>
<feature type="region of interest" description="Disordered" evidence="4">
    <location>
        <begin position="659"/>
        <end position="714"/>
    </location>
</feature>
<evidence type="ECO:0000256" key="4">
    <source>
        <dbReference type="SAM" id="MobiDB-lite"/>
    </source>
</evidence>
<feature type="compositionally biased region" description="Low complexity" evidence="4">
    <location>
        <begin position="663"/>
        <end position="688"/>
    </location>
</feature>
<sequence length="714" mass="78035">MTASSDQTIKVWSVTAGRCMDTLTMHNDSVWSLSSDHPKLSVFYSSDRSGLVVKTDIRGTSETDQGLSVALAQEHGGVSKIVTTDDYVWTASASSSINRWANVDTGPGALMPDEYRAARASMLSSMSEQAREVPATGESKIPANSILRISHTATFPPQTLNSSESNLAAQPIELVDPIVANAIEPIYRLPKETIEGQNGLCKVIRRFGKRHLEDVEPEVNTTEAVAPWCSIDTSSGNLAVVLEPFNCFDAEMYADELVTSEPIEFRDDQRINLGKWVLRYLFANLIDEEIKRDEVHRSKLNEGVAKRQAAARANPPSSIQIPTSPGWEENESAVITPKGNDNYPMTPSMAISVTTPGLGAHLPGVPENAAAPTSPQEKKSSQIARASNDDYFSSNGITSAEAPSKAPATPATPATAEKESETPKSPTEAKDNGKEEKKDEENKSESSSNHEKEVDDSFLGVLQRLHNAYDKDLQDTPDKFVETKITPSLPSDTPVLKLPAGTRVIIQEETSGGSADLYRGTVETVGHDADMIEQKAPMWLGDVLLTNTIPSKEPVKVSFILHPWQDTLPSIATTDGNNRLNANRMLRVKKILSYVAERIDPSFHEADENALKPEEYLELYCNEQLLPINMSLATLRAHIWKGGSDVVLHYKANGRKELPRELSQPMEQPPQSQSQPQPMEQPQSQPEAQPQPQPQPGEQSSSSNTVVETEPASG</sequence>
<keyword evidence="6" id="KW-1185">Reference proteome</keyword>
<dbReference type="RefSeq" id="XP_066675492.1">
    <property type="nucleotide sequence ID" value="XM_066805719.1"/>
</dbReference>
<keyword evidence="1 3" id="KW-0853">WD repeat</keyword>
<organism evidence="5 6">
    <name type="scientific">Apiospora hydei</name>
    <dbReference type="NCBI Taxonomy" id="1337664"/>
    <lineage>
        <taxon>Eukaryota</taxon>
        <taxon>Fungi</taxon>
        <taxon>Dikarya</taxon>
        <taxon>Ascomycota</taxon>
        <taxon>Pezizomycotina</taxon>
        <taxon>Sordariomycetes</taxon>
        <taxon>Xylariomycetidae</taxon>
        <taxon>Amphisphaeriales</taxon>
        <taxon>Apiosporaceae</taxon>
        <taxon>Apiospora</taxon>
    </lineage>
</organism>
<dbReference type="PROSITE" id="PS50082">
    <property type="entry name" value="WD_REPEATS_2"/>
    <property type="match status" value="1"/>
</dbReference>
<dbReference type="InterPro" id="IPR021772">
    <property type="entry name" value="WDR48/Bun107"/>
</dbReference>
<evidence type="ECO:0000256" key="2">
    <source>
        <dbReference type="ARBA" id="ARBA00022737"/>
    </source>
</evidence>
<dbReference type="InterPro" id="IPR036322">
    <property type="entry name" value="WD40_repeat_dom_sf"/>
</dbReference>
<feature type="region of interest" description="Disordered" evidence="4">
    <location>
        <begin position="306"/>
        <end position="456"/>
    </location>
</feature>
<dbReference type="InterPro" id="IPR015943">
    <property type="entry name" value="WD40/YVTN_repeat-like_dom_sf"/>
</dbReference>
<dbReference type="PANTHER" id="PTHR19862:SF14">
    <property type="entry name" value="WD REPEAT-CONTAINING PROTEIN 48"/>
    <property type="match status" value="1"/>
</dbReference>
<dbReference type="GeneID" id="92038779"/>
<proteinExistence type="predicted"/>
<dbReference type="PANTHER" id="PTHR19862">
    <property type="entry name" value="WD REPEAT-CONTAINING PROTEIN 48"/>
    <property type="match status" value="1"/>
</dbReference>
<evidence type="ECO:0000256" key="3">
    <source>
        <dbReference type="PROSITE-ProRule" id="PRU00221"/>
    </source>
</evidence>
<feature type="compositionally biased region" description="Polar residues" evidence="4">
    <location>
        <begin position="371"/>
        <end position="397"/>
    </location>
</feature>
<dbReference type="InterPro" id="IPR001680">
    <property type="entry name" value="WD40_rpt"/>
</dbReference>